<proteinExistence type="predicted"/>
<evidence type="ECO:0000256" key="1">
    <source>
        <dbReference type="SAM" id="SignalP"/>
    </source>
</evidence>
<gene>
    <name evidence="2" type="ORF">N325_04614</name>
</gene>
<dbReference type="AlphaFoldDB" id="A0A091K6T0"/>
<keyword evidence="1" id="KW-0732">Signal</keyword>
<keyword evidence="3" id="KW-1185">Reference proteome</keyword>
<accession>A0A091K6T0</accession>
<name>A0A091K6T0_COLST</name>
<feature type="chain" id="PRO_5001877331" evidence="1">
    <location>
        <begin position="32"/>
        <end position="59"/>
    </location>
</feature>
<dbReference type="Proteomes" id="UP000053615">
    <property type="component" value="Unassembled WGS sequence"/>
</dbReference>
<dbReference type="EMBL" id="KK547330">
    <property type="protein sequence ID" value="KFP32740.1"/>
    <property type="molecule type" value="Genomic_DNA"/>
</dbReference>
<feature type="non-terminal residue" evidence="2">
    <location>
        <position position="59"/>
    </location>
</feature>
<protein>
    <submittedName>
        <fullName evidence="2">Uncharacterized protein</fullName>
    </submittedName>
</protein>
<feature type="signal peptide" evidence="1">
    <location>
        <begin position="1"/>
        <end position="31"/>
    </location>
</feature>
<evidence type="ECO:0000313" key="3">
    <source>
        <dbReference type="Proteomes" id="UP000053615"/>
    </source>
</evidence>
<reference evidence="2 3" key="1">
    <citation type="submission" date="2014-04" db="EMBL/GenBank/DDBJ databases">
        <title>Genome evolution of avian class.</title>
        <authorList>
            <person name="Zhang G."/>
            <person name="Li C."/>
        </authorList>
    </citation>
    <scope>NUCLEOTIDE SEQUENCE [LARGE SCALE GENOMIC DNA]</scope>
    <source>
        <strain evidence="2">BGI_N325</strain>
    </source>
</reference>
<sequence length="59" mass="6166">MAGRQESGGVTGQMHWILAAILMLWSHQIGGQGQGLCLGAAGCHSCVTVMSSRIFPVPQ</sequence>
<organism evidence="2 3">
    <name type="scientific">Colius striatus</name>
    <name type="common">Speckled mousebird</name>
    <dbReference type="NCBI Taxonomy" id="57412"/>
    <lineage>
        <taxon>Eukaryota</taxon>
        <taxon>Metazoa</taxon>
        <taxon>Chordata</taxon>
        <taxon>Craniata</taxon>
        <taxon>Vertebrata</taxon>
        <taxon>Euteleostomi</taxon>
        <taxon>Archelosauria</taxon>
        <taxon>Archosauria</taxon>
        <taxon>Dinosauria</taxon>
        <taxon>Saurischia</taxon>
        <taxon>Theropoda</taxon>
        <taxon>Coelurosauria</taxon>
        <taxon>Aves</taxon>
        <taxon>Neognathae</taxon>
        <taxon>Neoaves</taxon>
        <taxon>Telluraves</taxon>
        <taxon>Coraciimorphae</taxon>
        <taxon>Coliiformes</taxon>
        <taxon>Coliidae</taxon>
        <taxon>Colius</taxon>
    </lineage>
</organism>
<evidence type="ECO:0000313" key="2">
    <source>
        <dbReference type="EMBL" id="KFP32740.1"/>
    </source>
</evidence>